<dbReference type="PROSITE" id="PS51354">
    <property type="entry name" value="GLUTAREDOXIN_2"/>
    <property type="match status" value="1"/>
</dbReference>
<dbReference type="CDD" id="cd02976">
    <property type="entry name" value="NrdH"/>
    <property type="match status" value="1"/>
</dbReference>
<evidence type="ECO:0000259" key="2">
    <source>
        <dbReference type="Pfam" id="PF00462"/>
    </source>
</evidence>
<protein>
    <submittedName>
        <fullName evidence="3">Glutaredoxin family protein</fullName>
    </submittedName>
</protein>
<comment type="caution">
    <text evidence="3">The sequence shown here is derived from an EMBL/GenBank/DDBJ whole genome shotgun (WGS) entry which is preliminary data.</text>
</comment>
<dbReference type="EMBL" id="DRKP01000137">
    <property type="protein sequence ID" value="HEB96997.1"/>
    <property type="molecule type" value="Genomic_DNA"/>
</dbReference>
<feature type="region of interest" description="Disordered" evidence="1">
    <location>
        <begin position="1"/>
        <end position="54"/>
    </location>
</feature>
<dbReference type="GO" id="GO:0045454">
    <property type="term" value="P:cell redox homeostasis"/>
    <property type="evidence" value="ECO:0007669"/>
    <property type="project" value="TreeGrafter"/>
</dbReference>
<dbReference type="Proteomes" id="UP000886251">
    <property type="component" value="Unassembled WGS sequence"/>
</dbReference>
<reference evidence="3" key="1">
    <citation type="journal article" date="2020" name="mSystems">
        <title>Genome- and Community-Level Interaction Insights into Carbon Utilization and Element Cycling Functions of Hydrothermarchaeota in Hydrothermal Sediment.</title>
        <authorList>
            <person name="Zhou Z."/>
            <person name="Liu Y."/>
            <person name="Xu W."/>
            <person name="Pan J."/>
            <person name="Luo Z.H."/>
            <person name="Li M."/>
        </authorList>
    </citation>
    <scope>NUCLEOTIDE SEQUENCE [LARGE SCALE GENOMIC DNA]</scope>
    <source>
        <strain evidence="3">HyVt-443</strain>
    </source>
</reference>
<accession>A0A831WB92</accession>
<dbReference type="InterPro" id="IPR036249">
    <property type="entry name" value="Thioredoxin-like_sf"/>
</dbReference>
<organism evidence="3 4">
    <name type="scientific">Sedimenticola thiotaurini</name>
    <dbReference type="NCBI Taxonomy" id="1543721"/>
    <lineage>
        <taxon>Bacteria</taxon>
        <taxon>Pseudomonadati</taxon>
        <taxon>Pseudomonadota</taxon>
        <taxon>Gammaproteobacteria</taxon>
        <taxon>Chromatiales</taxon>
        <taxon>Sedimenticolaceae</taxon>
        <taxon>Sedimenticola</taxon>
    </lineage>
</organism>
<evidence type="ECO:0000313" key="3">
    <source>
        <dbReference type="EMBL" id="HEB96997.1"/>
    </source>
</evidence>
<dbReference type="InterPro" id="IPR051548">
    <property type="entry name" value="Grx-like_ET"/>
</dbReference>
<feature type="compositionally biased region" description="Basic residues" evidence="1">
    <location>
        <begin position="8"/>
        <end position="23"/>
    </location>
</feature>
<dbReference type="Gene3D" id="3.40.30.10">
    <property type="entry name" value="Glutaredoxin"/>
    <property type="match status" value="1"/>
</dbReference>
<proteinExistence type="predicted"/>
<gene>
    <name evidence="3" type="ORF">ENI96_11275</name>
</gene>
<dbReference type="AlphaFoldDB" id="A0A831WB92"/>
<evidence type="ECO:0000256" key="1">
    <source>
        <dbReference type="SAM" id="MobiDB-lite"/>
    </source>
</evidence>
<dbReference type="SUPFAM" id="SSF52833">
    <property type="entry name" value="Thioredoxin-like"/>
    <property type="match status" value="1"/>
</dbReference>
<feature type="domain" description="Glutaredoxin" evidence="2">
    <location>
        <begin position="110"/>
        <end position="165"/>
    </location>
</feature>
<feature type="region of interest" description="Disordered" evidence="1">
    <location>
        <begin position="66"/>
        <end position="103"/>
    </location>
</feature>
<dbReference type="PANTHER" id="PTHR34386">
    <property type="entry name" value="GLUTAREDOXIN"/>
    <property type="match status" value="1"/>
</dbReference>
<dbReference type="GO" id="GO:0009055">
    <property type="term" value="F:electron transfer activity"/>
    <property type="evidence" value="ECO:0007669"/>
    <property type="project" value="TreeGrafter"/>
</dbReference>
<evidence type="ECO:0000313" key="4">
    <source>
        <dbReference type="Proteomes" id="UP000886251"/>
    </source>
</evidence>
<dbReference type="InterPro" id="IPR002109">
    <property type="entry name" value="Glutaredoxin"/>
</dbReference>
<sequence>MFRLRPGQGHHHRRHQVRVRTGCRRQPVSDRRGADPRFLPLLAGGPVSPRHQPAQFRQAVCTRLPGDAGLGQEATGPEAAGGGDPQDGGEVPRGGAQADRTVSGDGPRLILYGTRQCTHCRRLKRFLAERGIRFREQDIQRSRRAWAEFQRHGGRGVPLILIDGRPLHGFDPARLARALRAAGLKNV</sequence>
<name>A0A831WB92_9GAMM</name>
<dbReference type="Pfam" id="PF00462">
    <property type="entry name" value="Glutaredoxin"/>
    <property type="match status" value="1"/>
</dbReference>
<dbReference type="PANTHER" id="PTHR34386:SF1">
    <property type="entry name" value="GLUTAREDOXIN-LIKE PROTEIN NRDH"/>
    <property type="match status" value="1"/>
</dbReference>